<evidence type="ECO:0000259" key="2">
    <source>
        <dbReference type="SMART" id="SM00563"/>
    </source>
</evidence>
<protein>
    <submittedName>
        <fullName evidence="3">1-acyl-sn-glycerol-3-phosphate acyltransferase</fullName>
    </submittedName>
</protein>
<sequence>MINQNSENRYYPQSEGYTFSWFDRFCLWYPPGWLILFNRHWQHYHDDPDGWNWLEYCLFLIPGGFYLALLIRWLRLGLRSPQTQTDEFNPNYQQCWRDEVLTPIFNYHFPIELQQIENLPPNEPMIVAMNHAGMCFPWDFVSLGYLLSTQGWVVQPLTGVALFDHPWVKWWLPPGWSKVLGGVRAELDDFETAIKERKIILYAPEGLRGPRKGWRKRYQLEKFNSSFIQLSQRHQVPILPIICIGSENLHPWTVNLDKLQRLLQLPFLPLSPLMPIFLLFPSMGVWAMKTRLRYFIQSLYQVEEEKTGRTLSYQKAQQLREKLQCEINRRRNVSQSAIH</sequence>
<dbReference type="Proteomes" id="UP000629098">
    <property type="component" value="Unassembled WGS sequence"/>
</dbReference>
<name>A0A8J6XI47_9CYAN</name>
<dbReference type="Pfam" id="PF01553">
    <property type="entry name" value="Acyltransferase"/>
    <property type="match status" value="1"/>
</dbReference>
<feature type="transmembrane region" description="Helical" evidence="1">
    <location>
        <begin position="53"/>
        <end position="74"/>
    </location>
</feature>
<evidence type="ECO:0000256" key="1">
    <source>
        <dbReference type="SAM" id="Phobius"/>
    </source>
</evidence>
<dbReference type="EMBL" id="JACXAE010000107">
    <property type="protein sequence ID" value="MBD2777245.1"/>
    <property type="molecule type" value="Genomic_DNA"/>
</dbReference>
<organism evidence="3 4">
    <name type="scientific">Iningainema tapete BLCC-T55</name>
    <dbReference type="NCBI Taxonomy" id="2748662"/>
    <lineage>
        <taxon>Bacteria</taxon>
        <taxon>Bacillati</taxon>
        <taxon>Cyanobacteriota</taxon>
        <taxon>Cyanophyceae</taxon>
        <taxon>Nostocales</taxon>
        <taxon>Scytonemataceae</taxon>
        <taxon>Iningainema tapete</taxon>
    </lineage>
</organism>
<keyword evidence="4" id="KW-1185">Reference proteome</keyword>
<reference evidence="3" key="1">
    <citation type="submission" date="2020-09" db="EMBL/GenBank/DDBJ databases">
        <title>Iningainema tapete sp. nov. (Scytonemataceae, Cyanobacteria) from greenhouses in central Florida (USA) produces two types of nodularin with biosynthetic potential for microcystin-LR and anabaenopeptins.</title>
        <authorList>
            <person name="Berthold D.E."/>
            <person name="Lefler F.W."/>
            <person name="Huang I.-S."/>
            <person name="Abdulla H."/>
            <person name="Zimba P.V."/>
            <person name="Laughinghouse H.D. IV."/>
        </authorList>
    </citation>
    <scope>NUCLEOTIDE SEQUENCE</scope>
    <source>
        <strain evidence="3">BLCCT55</strain>
    </source>
</reference>
<evidence type="ECO:0000313" key="3">
    <source>
        <dbReference type="EMBL" id="MBD2777245.1"/>
    </source>
</evidence>
<dbReference type="SUPFAM" id="SSF69593">
    <property type="entry name" value="Glycerol-3-phosphate (1)-acyltransferase"/>
    <property type="match status" value="1"/>
</dbReference>
<keyword evidence="1" id="KW-0472">Membrane</keyword>
<accession>A0A8J6XI47</accession>
<feature type="transmembrane region" description="Helical" evidence="1">
    <location>
        <begin position="267"/>
        <end position="288"/>
    </location>
</feature>
<keyword evidence="3" id="KW-0808">Transferase</keyword>
<dbReference type="SMART" id="SM00563">
    <property type="entry name" value="PlsC"/>
    <property type="match status" value="1"/>
</dbReference>
<evidence type="ECO:0000313" key="4">
    <source>
        <dbReference type="Proteomes" id="UP000629098"/>
    </source>
</evidence>
<dbReference type="GO" id="GO:0016746">
    <property type="term" value="F:acyltransferase activity"/>
    <property type="evidence" value="ECO:0007669"/>
    <property type="project" value="UniProtKB-KW"/>
</dbReference>
<dbReference type="AlphaFoldDB" id="A0A8J6XI47"/>
<dbReference type="InterPro" id="IPR002123">
    <property type="entry name" value="Plipid/glycerol_acylTrfase"/>
</dbReference>
<keyword evidence="1" id="KW-0812">Transmembrane</keyword>
<proteinExistence type="predicted"/>
<keyword evidence="1" id="KW-1133">Transmembrane helix</keyword>
<dbReference type="RefSeq" id="WP_190836312.1">
    <property type="nucleotide sequence ID" value="NZ_CAWPPI010000107.1"/>
</dbReference>
<keyword evidence="3" id="KW-0012">Acyltransferase</keyword>
<gene>
    <name evidence="3" type="ORF">ICL16_35665</name>
</gene>
<feature type="domain" description="Phospholipid/glycerol acyltransferase" evidence="2">
    <location>
        <begin position="125"/>
        <end position="246"/>
    </location>
</feature>
<comment type="caution">
    <text evidence="3">The sequence shown here is derived from an EMBL/GenBank/DDBJ whole genome shotgun (WGS) entry which is preliminary data.</text>
</comment>